<dbReference type="EMBL" id="JASCZI010030571">
    <property type="protein sequence ID" value="MED6123676.1"/>
    <property type="molecule type" value="Genomic_DNA"/>
</dbReference>
<keyword evidence="1" id="KW-1133">Transmembrane helix</keyword>
<evidence type="ECO:0000256" key="1">
    <source>
        <dbReference type="SAM" id="Phobius"/>
    </source>
</evidence>
<proteinExistence type="predicted"/>
<evidence type="ECO:0000313" key="2">
    <source>
        <dbReference type="EMBL" id="MED6123676.1"/>
    </source>
</evidence>
<evidence type="ECO:0000313" key="3">
    <source>
        <dbReference type="Proteomes" id="UP001341840"/>
    </source>
</evidence>
<reference evidence="2 3" key="1">
    <citation type="journal article" date="2023" name="Plants (Basel)">
        <title>Bridging the Gap: Combining Genomics and Transcriptomics Approaches to Understand Stylosanthes scabra, an Orphan Legume from the Brazilian Caatinga.</title>
        <authorList>
            <person name="Ferreira-Neto J.R.C."/>
            <person name="da Silva M.D."/>
            <person name="Binneck E."/>
            <person name="de Melo N.F."/>
            <person name="da Silva R.H."/>
            <person name="de Melo A.L.T.M."/>
            <person name="Pandolfi V."/>
            <person name="Bustamante F.O."/>
            <person name="Brasileiro-Vidal A.C."/>
            <person name="Benko-Iseppon A.M."/>
        </authorList>
    </citation>
    <scope>NUCLEOTIDE SEQUENCE [LARGE SCALE GENOMIC DNA]</scope>
    <source>
        <tissue evidence="2">Leaves</tissue>
    </source>
</reference>
<keyword evidence="1" id="KW-0472">Membrane</keyword>
<protein>
    <submittedName>
        <fullName evidence="2">Uncharacterized protein</fullName>
    </submittedName>
</protein>
<keyword evidence="1" id="KW-0812">Transmembrane</keyword>
<comment type="caution">
    <text evidence="2">The sequence shown here is derived from an EMBL/GenBank/DDBJ whole genome shotgun (WGS) entry which is preliminary data.</text>
</comment>
<keyword evidence="3" id="KW-1185">Reference proteome</keyword>
<gene>
    <name evidence="2" type="ORF">PIB30_051376</name>
</gene>
<feature type="transmembrane region" description="Helical" evidence="1">
    <location>
        <begin position="55"/>
        <end position="76"/>
    </location>
</feature>
<name>A0ABU6RIM7_9FABA</name>
<organism evidence="2 3">
    <name type="scientific">Stylosanthes scabra</name>
    <dbReference type="NCBI Taxonomy" id="79078"/>
    <lineage>
        <taxon>Eukaryota</taxon>
        <taxon>Viridiplantae</taxon>
        <taxon>Streptophyta</taxon>
        <taxon>Embryophyta</taxon>
        <taxon>Tracheophyta</taxon>
        <taxon>Spermatophyta</taxon>
        <taxon>Magnoliopsida</taxon>
        <taxon>eudicotyledons</taxon>
        <taxon>Gunneridae</taxon>
        <taxon>Pentapetalae</taxon>
        <taxon>rosids</taxon>
        <taxon>fabids</taxon>
        <taxon>Fabales</taxon>
        <taxon>Fabaceae</taxon>
        <taxon>Papilionoideae</taxon>
        <taxon>50 kb inversion clade</taxon>
        <taxon>dalbergioids sensu lato</taxon>
        <taxon>Dalbergieae</taxon>
        <taxon>Pterocarpus clade</taxon>
        <taxon>Stylosanthes</taxon>
    </lineage>
</organism>
<sequence>MQLAPGLGMLKIKVDQVSLLEAINSLSKKGSSSMEKSKERESKIRSHSICKSASVFSFNVLHCIFCFSLFIISCFYKVKYNICKVFEKVKERKDKIDRLIKSNENIVIF</sequence>
<accession>A0ABU6RIM7</accession>
<dbReference type="Proteomes" id="UP001341840">
    <property type="component" value="Unassembled WGS sequence"/>
</dbReference>